<organism evidence="3 4">
    <name type="scientific">Marilutibacter chinensis</name>
    <dbReference type="NCBI Taxonomy" id="2912247"/>
    <lineage>
        <taxon>Bacteria</taxon>
        <taxon>Pseudomonadati</taxon>
        <taxon>Pseudomonadota</taxon>
        <taxon>Gammaproteobacteria</taxon>
        <taxon>Lysobacterales</taxon>
        <taxon>Lysobacteraceae</taxon>
        <taxon>Marilutibacter</taxon>
    </lineage>
</organism>
<gene>
    <name evidence="3" type="ORF">L3V18_12800</name>
</gene>
<accession>A0ABS9HVD8</accession>
<keyword evidence="4" id="KW-1185">Reference proteome</keyword>
<protein>
    <submittedName>
        <fullName evidence="3">Fimbria/pilus outer membrane usher protein</fullName>
    </submittedName>
</protein>
<feature type="domain" description="PapC-like C-terminal" evidence="2">
    <location>
        <begin position="706"/>
        <end position="768"/>
    </location>
</feature>
<sequence length="787" mass="84248">MPKPGSALLLATALVPLATAAAAPPTVAENPPQAAAPPGDGEVLYLEVVLNHTRHPRLVRFLREGSRFAANAADLRRLGLALGDRTTGTIALDELSGIRFRYDVAGQRMVIDAPLTELDLPTTVIGISDDAPLPVTATSPGLLLNYDVHADRDDEGNTLLSTVGEVRLSGVAPGVFSTSAVNRLHRSSGGGWHSGTTRLDSHWELSFPEHAVTVRAGDVFSGFLDWTRPVRMGGVQIGRNFGLQPYRVTTPLPAFLGEVAVPSAVELYVNGMRQYGGQLPAGPFELNALPGVTGAGNATLVITDAFGRTRSLDFPFYSARQLLARGLSDWSLSIGTVRKDYGVESFSYAGELVASGNLRYGVADPFTLELHAEAGDGLVNAGIGAVWLIGRAGVLNASHARSRGAGHGSQSSLGYRWNNRHFNLSVDSQRSHGDYRDIASLYGPRPPSVSTRALAGITTETLGNIGITHVRLEHPDPEIASARYAGVFWTRSFARGWSANLSYNENLDDSRDRSIHLNVNVSLGDGRQFGTSWQRNHGRDAALLDFAKPVPGDGGFGWRLQARDGDDGSGGMAEAGWLHEHGRFGVGVARVGDLRHGYLQASGSVVLMAGRAFAARRIDDAFAIVSTDGVAGVPVRLENRLIGHTDADGMLLVARLNAWQRNRLSIDPMMLPIDVRIGDVERIATPGDRSGARVRFAITPVRAAVIVLHDTSGRPLPLRSRVYLEGRDTGAIVGHDGETYLEELAGHNRLSARTPSGTLCHASFLYPEAEDAIPRIGPLRCLQETAP</sequence>
<evidence type="ECO:0000256" key="1">
    <source>
        <dbReference type="SAM" id="SignalP"/>
    </source>
</evidence>
<dbReference type="EMBL" id="JAKJPO010000008">
    <property type="protein sequence ID" value="MCF7222653.1"/>
    <property type="molecule type" value="Genomic_DNA"/>
</dbReference>
<dbReference type="InterPro" id="IPR043142">
    <property type="entry name" value="PapC-like_C_sf"/>
</dbReference>
<dbReference type="Gene3D" id="2.60.40.2070">
    <property type="match status" value="1"/>
</dbReference>
<dbReference type="PANTHER" id="PTHR30451:SF5">
    <property type="entry name" value="SLR0019 PROTEIN"/>
    <property type="match status" value="1"/>
</dbReference>
<dbReference type="Pfam" id="PF00577">
    <property type="entry name" value="Usher"/>
    <property type="match status" value="2"/>
</dbReference>
<dbReference type="Gene3D" id="2.60.40.3110">
    <property type="match status" value="1"/>
</dbReference>
<evidence type="ECO:0000313" key="3">
    <source>
        <dbReference type="EMBL" id="MCF7222653.1"/>
    </source>
</evidence>
<dbReference type="Pfam" id="PF13953">
    <property type="entry name" value="PapC_C"/>
    <property type="match status" value="1"/>
</dbReference>
<dbReference type="InterPro" id="IPR000015">
    <property type="entry name" value="Fimb_usher"/>
</dbReference>
<dbReference type="InterPro" id="IPR042186">
    <property type="entry name" value="FimD_plug_dom"/>
</dbReference>
<dbReference type="Proteomes" id="UP001430796">
    <property type="component" value="Unassembled WGS sequence"/>
</dbReference>
<keyword evidence="1" id="KW-0732">Signal</keyword>
<evidence type="ECO:0000259" key="2">
    <source>
        <dbReference type="Pfam" id="PF13953"/>
    </source>
</evidence>
<feature type="signal peptide" evidence="1">
    <location>
        <begin position="1"/>
        <end position="28"/>
    </location>
</feature>
<feature type="chain" id="PRO_5047134994" evidence="1">
    <location>
        <begin position="29"/>
        <end position="787"/>
    </location>
</feature>
<reference evidence="3 4" key="3">
    <citation type="submission" date="2022-01" db="EMBL/GenBank/DDBJ databases">
        <authorList>
            <person name="Zhou L.Y."/>
        </authorList>
    </citation>
    <scope>NUCLEOTIDE SEQUENCE [LARGE SCALE GENOMIC DNA]</scope>
    <source>
        <strain evidence="3 4">TLK-CK17</strain>
    </source>
</reference>
<name>A0ABS9HVD8_9GAMM</name>
<reference evidence="4" key="2">
    <citation type="submission" date="2022-01" db="EMBL/GenBank/DDBJ databases">
        <title>Lysobacter chinensis sp. nov., a bacterium isolated from cow dung compost.</title>
        <authorList>
            <person name="Zhou L.Y."/>
        </authorList>
    </citation>
    <scope>NUCLEOTIDE SEQUENCE [LARGE SCALE GENOMIC DNA]</scope>
    <source>
        <strain evidence="4">TLK-CK17</strain>
    </source>
</reference>
<comment type="caution">
    <text evidence="3">The sequence shown here is derived from an EMBL/GenBank/DDBJ whole genome shotgun (WGS) entry which is preliminary data.</text>
</comment>
<dbReference type="InterPro" id="IPR025949">
    <property type="entry name" value="PapC-like_C"/>
</dbReference>
<proteinExistence type="predicted"/>
<evidence type="ECO:0000313" key="4">
    <source>
        <dbReference type="Proteomes" id="UP001430796"/>
    </source>
</evidence>
<dbReference type="RefSeq" id="WP_255783988.1">
    <property type="nucleotide sequence ID" value="NZ_JAKJPO010000008.1"/>
</dbReference>
<dbReference type="Gene3D" id="2.60.40.2610">
    <property type="entry name" value="Outer membrane usher protein FimD, plug domain"/>
    <property type="match status" value="1"/>
</dbReference>
<dbReference type="PANTHER" id="PTHR30451">
    <property type="entry name" value="OUTER MEMBRANE USHER PROTEIN"/>
    <property type="match status" value="1"/>
</dbReference>
<reference evidence="3 4" key="1">
    <citation type="submission" date="2022-01" db="EMBL/GenBank/DDBJ databases">
        <title>Lysobacter chinensis sp. nov., a bacterium isolated from cow dung compost.</title>
        <authorList>
            <person name="Liu Y."/>
        </authorList>
    </citation>
    <scope>NUCLEOTIDE SEQUENCE [LARGE SCALE GENOMIC DNA]</scope>
    <source>
        <strain evidence="3 4">TLK-CK17</strain>
    </source>
</reference>